<dbReference type="RefSeq" id="WP_158870188.1">
    <property type="nucleotide sequence ID" value="NZ_CP046401.1"/>
</dbReference>
<organism evidence="1 2">
    <name type="scientific">Maribellus comscasis</name>
    <dbReference type="NCBI Taxonomy" id="2681766"/>
    <lineage>
        <taxon>Bacteria</taxon>
        <taxon>Pseudomonadati</taxon>
        <taxon>Bacteroidota</taxon>
        <taxon>Bacteroidia</taxon>
        <taxon>Marinilabiliales</taxon>
        <taxon>Prolixibacteraceae</taxon>
        <taxon>Maribellus</taxon>
    </lineage>
</organism>
<keyword evidence="2" id="KW-1185">Reference proteome</keyword>
<reference evidence="1 2" key="1">
    <citation type="submission" date="2019-11" db="EMBL/GenBank/DDBJ databases">
        <authorList>
            <person name="Zheng R.K."/>
            <person name="Sun C.M."/>
        </authorList>
    </citation>
    <scope>NUCLEOTIDE SEQUENCE [LARGE SCALE GENOMIC DNA]</scope>
    <source>
        <strain evidence="1 2">WC007</strain>
    </source>
</reference>
<evidence type="ECO:0000313" key="2">
    <source>
        <dbReference type="Proteomes" id="UP000428260"/>
    </source>
</evidence>
<dbReference type="KEGG" id="mcos:GM418_25375"/>
<name>A0A6I6K0B4_9BACT</name>
<dbReference type="EMBL" id="CP046401">
    <property type="protein sequence ID" value="QGY46868.1"/>
    <property type="molecule type" value="Genomic_DNA"/>
</dbReference>
<gene>
    <name evidence="1" type="ORF">GM418_25375</name>
</gene>
<protein>
    <submittedName>
        <fullName evidence="1">Uncharacterized protein</fullName>
    </submittedName>
</protein>
<proteinExistence type="predicted"/>
<sequence length="77" mass="9152">MLRFFSKIHYKLVTENRVAKYLCYATGEKLLVVPEVVETSKRNFLVRCFTNSQLYTLRNEKDLARNINQAIFVIHQK</sequence>
<dbReference type="Proteomes" id="UP000428260">
    <property type="component" value="Chromosome"/>
</dbReference>
<evidence type="ECO:0000313" key="1">
    <source>
        <dbReference type="EMBL" id="QGY46868.1"/>
    </source>
</evidence>
<accession>A0A6I6K0B4</accession>
<dbReference type="AlphaFoldDB" id="A0A6I6K0B4"/>